<dbReference type="Proteomes" id="UP001201549">
    <property type="component" value="Unassembled WGS sequence"/>
</dbReference>
<organism evidence="2 3">
    <name type="scientific">Shewanella electrica</name>
    <dbReference type="NCBI Taxonomy" id="515560"/>
    <lineage>
        <taxon>Bacteria</taxon>
        <taxon>Pseudomonadati</taxon>
        <taxon>Pseudomonadota</taxon>
        <taxon>Gammaproteobacteria</taxon>
        <taxon>Alteromonadales</taxon>
        <taxon>Shewanellaceae</taxon>
        <taxon>Shewanella</taxon>
    </lineage>
</organism>
<dbReference type="SUPFAM" id="SSF103642">
    <property type="entry name" value="Sec-C motif"/>
    <property type="match status" value="1"/>
</dbReference>
<dbReference type="InterPro" id="IPR032710">
    <property type="entry name" value="NTF2-like_dom_sf"/>
</dbReference>
<dbReference type="Gene3D" id="3.10.450.50">
    <property type="match status" value="1"/>
</dbReference>
<name>A0ABT2FQN6_9GAMM</name>
<evidence type="ECO:0000313" key="2">
    <source>
        <dbReference type="EMBL" id="MCS4558652.1"/>
    </source>
</evidence>
<dbReference type="InterPro" id="IPR004027">
    <property type="entry name" value="SEC_C_motif"/>
</dbReference>
<dbReference type="NCBIfam" id="NF002449">
    <property type="entry name" value="PRK01617.1"/>
    <property type="match status" value="1"/>
</dbReference>
<comment type="caution">
    <text evidence="2">The sequence shown here is derived from an EMBL/GenBank/DDBJ whole genome shotgun (WGS) entry which is preliminary data.</text>
</comment>
<sequence length="156" mass="17581">MSNPLSAAANCPCHSGERYGNCCQPFHIHHHAPTPERLMRSRYSAFVLQLFDYLLLTHAADYRADLTIQALVEATPDQWLGLQVFNSEQQDNNGQVHFCAWFKDGGQIGAIHEVSQFILQHGQWYYTTGEQLPVKLPGRNDPCVCGSGKKFKQCCI</sequence>
<keyword evidence="3" id="KW-1185">Reference proteome</keyword>
<dbReference type="PANTHER" id="PTHR33747">
    <property type="entry name" value="UPF0225 PROTEIN SCO1677"/>
    <property type="match status" value="1"/>
</dbReference>
<dbReference type="SUPFAM" id="SSF54427">
    <property type="entry name" value="NTF2-like"/>
    <property type="match status" value="1"/>
</dbReference>
<evidence type="ECO:0000313" key="3">
    <source>
        <dbReference type="Proteomes" id="UP001201549"/>
    </source>
</evidence>
<dbReference type="Pfam" id="PF17775">
    <property type="entry name" value="YchJ_M-like"/>
    <property type="match status" value="1"/>
</dbReference>
<dbReference type="EMBL" id="JAKOGG010000025">
    <property type="protein sequence ID" value="MCS4558652.1"/>
    <property type="molecule type" value="Genomic_DNA"/>
</dbReference>
<reference evidence="3" key="1">
    <citation type="submission" date="2023-07" db="EMBL/GenBank/DDBJ databases">
        <title>Shewanella mangrovi sp. nov., an acetaldehyde- degrading bacterium isolated from mangrove sediment.</title>
        <authorList>
            <person name="Liu Y."/>
        </authorList>
    </citation>
    <scope>NUCLEOTIDE SEQUENCE [LARGE SCALE GENOMIC DNA]</scope>
    <source>
        <strain evidence="3">C32</strain>
    </source>
</reference>
<dbReference type="PANTHER" id="PTHR33747:SF1">
    <property type="entry name" value="ADENYLATE CYCLASE-ASSOCIATED CAP C-TERMINAL DOMAIN-CONTAINING PROTEIN"/>
    <property type="match status" value="1"/>
</dbReference>
<feature type="domain" description="YchJ-like middle NTF2-like" evidence="1">
    <location>
        <begin position="34"/>
        <end position="129"/>
    </location>
</feature>
<dbReference type="Pfam" id="PF02810">
    <property type="entry name" value="SEC-C"/>
    <property type="match status" value="2"/>
</dbReference>
<dbReference type="NCBIfam" id="NF002486">
    <property type="entry name" value="PRK01752.1"/>
    <property type="match status" value="1"/>
</dbReference>
<gene>
    <name evidence="2" type="ORF">L9G74_19620</name>
</gene>
<evidence type="ECO:0000259" key="1">
    <source>
        <dbReference type="Pfam" id="PF17775"/>
    </source>
</evidence>
<dbReference type="InterPro" id="IPR048469">
    <property type="entry name" value="YchJ-like_M"/>
</dbReference>
<protein>
    <submittedName>
        <fullName evidence="2">YchJ family protein</fullName>
    </submittedName>
</protein>
<dbReference type="RefSeq" id="WP_238898469.1">
    <property type="nucleotide sequence ID" value="NZ_JAKOGG010000025.1"/>
</dbReference>
<proteinExistence type="predicted"/>
<accession>A0ABT2FQN6</accession>